<dbReference type="Pfam" id="PF01321">
    <property type="entry name" value="Creatinase_N"/>
    <property type="match status" value="1"/>
</dbReference>
<comment type="caution">
    <text evidence="3">The sequence shown here is derived from an EMBL/GenBank/DDBJ whole genome shotgun (WGS) entry which is preliminary data.</text>
</comment>
<dbReference type="Pfam" id="PF00557">
    <property type="entry name" value="Peptidase_M24"/>
    <property type="match status" value="1"/>
</dbReference>
<dbReference type="PANTHER" id="PTHR46112:SF3">
    <property type="entry name" value="AMINOPEPTIDASE YPDF"/>
    <property type="match status" value="1"/>
</dbReference>
<dbReference type="EMBL" id="QSRJ01000008">
    <property type="protein sequence ID" value="RGL09668.1"/>
    <property type="molecule type" value="Genomic_DNA"/>
</dbReference>
<evidence type="ECO:0000313" key="4">
    <source>
        <dbReference type="Proteomes" id="UP000260943"/>
    </source>
</evidence>
<keyword evidence="3" id="KW-0378">Hydrolase</keyword>
<dbReference type="RefSeq" id="WP_117679809.1">
    <property type="nucleotide sequence ID" value="NZ_QSRJ01000008.1"/>
</dbReference>
<dbReference type="Gene3D" id="3.90.230.10">
    <property type="entry name" value="Creatinase/methionine aminopeptidase superfamily"/>
    <property type="match status" value="1"/>
</dbReference>
<keyword evidence="3" id="KW-0031">Aminopeptidase</keyword>
<protein>
    <submittedName>
        <fullName evidence="3">Aminopeptidase P family protein</fullName>
    </submittedName>
</protein>
<feature type="domain" description="Peptidase M24" evidence="1">
    <location>
        <begin position="137"/>
        <end position="336"/>
    </location>
</feature>
<sequence>MNARVESVRALMDECGLDALLVKGKTLKRYLGTVTGSGCKVLITRVGGYLIMDGRYVNEAADIEHDLEFRVHEQGVSYLGELATLIGECDIHRLGVEASQVLVSEYQKLCDLDVEPVLLDGELARMRIIKDEDEIAAVQHAVDVADDVYAKVLEQLHVGMTEYEISALVHYYSIAAGAEAMSFDTIVATGERSALPHGRPTMRTVNEGEPVLIDFGVQINGYQSDMTRVCFIGQPSSQMVKVYDTVLAAHLAGIEAIREGVVARDVDAAARKVIADAGYGAYFTHGLGHGIGMGGDLPLLNTSGDVVLQNGMIMSCEPGVYLPGVGGVRIEDDVLLSDGVAVPLNHTPKQLRILEVR</sequence>
<dbReference type="InterPro" id="IPR000994">
    <property type="entry name" value="Pept_M24"/>
</dbReference>
<evidence type="ECO:0000313" key="3">
    <source>
        <dbReference type="EMBL" id="RGL09668.1"/>
    </source>
</evidence>
<gene>
    <name evidence="3" type="ORF">DXC81_07185</name>
</gene>
<organism evidence="3 4">
    <name type="scientific">Collinsella tanakaei</name>
    <dbReference type="NCBI Taxonomy" id="626935"/>
    <lineage>
        <taxon>Bacteria</taxon>
        <taxon>Bacillati</taxon>
        <taxon>Actinomycetota</taxon>
        <taxon>Coriobacteriia</taxon>
        <taxon>Coriobacteriales</taxon>
        <taxon>Coriobacteriaceae</taxon>
        <taxon>Collinsella</taxon>
    </lineage>
</organism>
<name>A0A3E4QRJ2_9ACTN</name>
<reference evidence="3 4" key="1">
    <citation type="submission" date="2018-08" db="EMBL/GenBank/DDBJ databases">
        <title>A genome reference for cultivated species of the human gut microbiota.</title>
        <authorList>
            <person name="Zou Y."/>
            <person name="Xue W."/>
            <person name="Luo G."/>
        </authorList>
    </citation>
    <scope>NUCLEOTIDE SEQUENCE [LARGE SCALE GENOMIC DNA]</scope>
    <source>
        <strain evidence="3 4">TF08-14</strain>
    </source>
</reference>
<dbReference type="InterPro" id="IPR000587">
    <property type="entry name" value="Creatinase_N"/>
</dbReference>
<dbReference type="PANTHER" id="PTHR46112">
    <property type="entry name" value="AMINOPEPTIDASE"/>
    <property type="match status" value="1"/>
</dbReference>
<dbReference type="SUPFAM" id="SSF55920">
    <property type="entry name" value="Creatinase/aminopeptidase"/>
    <property type="match status" value="1"/>
</dbReference>
<feature type="domain" description="Creatinase N-terminal" evidence="2">
    <location>
        <begin position="4"/>
        <end position="129"/>
    </location>
</feature>
<dbReference type="Gene3D" id="3.40.350.10">
    <property type="entry name" value="Creatinase/prolidase N-terminal domain"/>
    <property type="match status" value="1"/>
</dbReference>
<dbReference type="AlphaFoldDB" id="A0A3E4QRJ2"/>
<accession>A0A3E4QRJ2</accession>
<dbReference type="Proteomes" id="UP000260943">
    <property type="component" value="Unassembled WGS sequence"/>
</dbReference>
<dbReference type="InterPro" id="IPR029149">
    <property type="entry name" value="Creatin/AminoP/Spt16_N"/>
</dbReference>
<dbReference type="SUPFAM" id="SSF53092">
    <property type="entry name" value="Creatinase/prolidase N-terminal domain"/>
    <property type="match status" value="1"/>
</dbReference>
<dbReference type="InterPro" id="IPR050659">
    <property type="entry name" value="Peptidase_M24B"/>
</dbReference>
<dbReference type="GO" id="GO:0004177">
    <property type="term" value="F:aminopeptidase activity"/>
    <property type="evidence" value="ECO:0007669"/>
    <property type="project" value="UniProtKB-KW"/>
</dbReference>
<dbReference type="InterPro" id="IPR036005">
    <property type="entry name" value="Creatinase/aminopeptidase-like"/>
</dbReference>
<keyword evidence="3" id="KW-0645">Protease</keyword>
<evidence type="ECO:0000259" key="2">
    <source>
        <dbReference type="Pfam" id="PF01321"/>
    </source>
</evidence>
<proteinExistence type="predicted"/>
<evidence type="ECO:0000259" key="1">
    <source>
        <dbReference type="Pfam" id="PF00557"/>
    </source>
</evidence>